<evidence type="ECO:0000256" key="9">
    <source>
        <dbReference type="SAM" id="Phobius"/>
    </source>
</evidence>
<proteinExistence type="inferred from homology"/>
<comment type="similarity">
    <text evidence="3">Belongs to the CTAG/PCC1 family.</text>
</comment>
<dbReference type="PANTHER" id="PTHR19991">
    <property type="entry name" value="L 2 01289"/>
    <property type="match status" value="1"/>
</dbReference>
<keyword evidence="4" id="KW-0963">Cytoplasm</keyword>
<reference evidence="10" key="1">
    <citation type="submission" date="2021-02" db="EMBL/GenBank/DDBJ databases">
        <authorList>
            <person name="Nowell W R."/>
        </authorList>
    </citation>
    <scope>NUCLEOTIDE SEQUENCE</scope>
</reference>
<evidence type="ECO:0000256" key="4">
    <source>
        <dbReference type="ARBA" id="ARBA00022490"/>
    </source>
</evidence>
<dbReference type="Gene3D" id="3.40.30.10">
    <property type="entry name" value="Glutaredoxin"/>
    <property type="match status" value="1"/>
</dbReference>
<dbReference type="CDD" id="cd02947">
    <property type="entry name" value="TRX_family"/>
    <property type="match status" value="1"/>
</dbReference>
<evidence type="ECO:0000256" key="6">
    <source>
        <dbReference type="ARBA" id="ARBA00023242"/>
    </source>
</evidence>
<keyword evidence="5" id="KW-0819">tRNA processing</keyword>
<dbReference type="InterPro" id="IPR036249">
    <property type="entry name" value="Thioredoxin-like_sf"/>
</dbReference>
<gene>
    <name evidence="10" type="ORF">FME351_LOCUS8910</name>
</gene>
<comment type="function">
    <text evidence="7">Component of the EKC/KEOPS complex that is required for the formation of a threonylcarbamoyl group on adenosine at position 37 (t(6)A37) in tRNAs that read codons beginning with adenine. The complex is probably involved in the transfer of the threonylcarbamoyl moiety of threonylcarbamoyl-AMP (TC-AMP) to the N6 group of A37. LAGE3 functions as a dimerization module for the complex.</text>
</comment>
<dbReference type="EMBL" id="CAJNYU010000951">
    <property type="protein sequence ID" value="CAF3399335.1"/>
    <property type="molecule type" value="Genomic_DNA"/>
</dbReference>
<dbReference type="Pfam" id="PF09341">
    <property type="entry name" value="Pcc1"/>
    <property type="match status" value="1"/>
</dbReference>
<accession>A0A817ZYB8</accession>
<keyword evidence="6" id="KW-0539">Nucleus</keyword>
<dbReference type="GO" id="GO:0005634">
    <property type="term" value="C:nucleus"/>
    <property type="evidence" value="ECO:0007669"/>
    <property type="project" value="UniProtKB-SubCell"/>
</dbReference>
<organism evidence="10 11">
    <name type="scientific">Rotaria socialis</name>
    <dbReference type="NCBI Taxonomy" id="392032"/>
    <lineage>
        <taxon>Eukaryota</taxon>
        <taxon>Metazoa</taxon>
        <taxon>Spiralia</taxon>
        <taxon>Gnathifera</taxon>
        <taxon>Rotifera</taxon>
        <taxon>Eurotatoria</taxon>
        <taxon>Bdelloidea</taxon>
        <taxon>Philodinida</taxon>
        <taxon>Philodinidae</taxon>
        <taxon>Rotaria</taxon>
    </lineage>
</organism>
<dbReference type="Gene3D" id="3.30.310.50">
    <property type="entry name" value="Alpha-D-phosphohexomutase, C-terminal domain"/>
    <property type="match status" value="1"/>
</dbReference>
<evidence type="ECO:0000256" key="7">
    <source>
        <dbReference type="ARBA" id="ARBA00053047"/>
    </source>
</evidence>
<name>A0A817ZYB8_9BILA</name>
<evidence type="ECO:0000313" key="11">
    <source>
        <dbReference type="Proteomes" id="UP000663869"/>
    </source>
</evidence>
<comment type="subcellular location">
    <subcellularLocation>
        <location evidence="2">Cytoplasm</location>
    </subcellularLocation>
    <subcellularLocation>
        <location evidence="1">Nucleus</location>
    </subcellularLocation>
</comment>
<keyword evidence="9" id="KW-1133">Transmembrane helix</keyword>
<dbReference type="PANTHER" id="PTHR19991:SF2">
    <property type="entry name" value="GH08893P"/>
    <property type="match status" value="1"/>
</dbReference>
<feature type="transmembrane region" description="Helical" evidence="9">
    <location>
        <begin position="344"/>
        <end position="366"/>
    </location>
</feature>
<dbReference type="Proteomes" id="UP000663869">
    <property type="component" value="Unassembled WGS sequence"/>
</dbReference>
<dbReference type="InterPro" id="IPR015419">
    <property type="entry name" value="CTAG/Pcc1"/>
</dbReference>
<evidence type="ECO:0000313" key="10">
    <source>
        <dbReference type="EMBL" id="CAF3399335.1"/>
    </source>
</evidence>
<dbReference type="SUPFAM" id="SSF52833">
    <property type="entry name" value="Thioredoxin-like"/>
    <property type="match status" value="2"/>
</dbReference>
<protein>
    <recommendedName>
        <fullName evidence="8">L antigen family member 3</fullName>
    </recommendedName>
</protein>
<evidence type="ECO:0000256" key="3">
    <source>
        <dbReference type="ARBA" id="ARBA00007073"/>
    </source>
</evidence>
<sequence length="383" mass="44530">MNFTCELRFPLSTARHAQIIYNTIRIDKEPKKTVERIETLDGNVLNVRFEAHEAKFIRVAVESYIEKVNLILRTIQRFDPKLIFLLFSLSYCYNYEDFTRINHEQPLNEYTQSSSLNVIVFVDKQQCNSESDDTCRQQRSQLEQIRHLCTSANIQFAISTNITIAEKYFNIYGSLPKLCFLRNGFPVVYSGSLSNMDSLQEWLSEARERLTHVLDDKSFEHDTQASTGSTTGDWFILFKKTNDSRSLLPIWEAAALQFRNRAIFAYVNVDTNPIIQKRFHLFYLPIFILFKQGKMYRYESASWKQISFIEFIENDYKKVKAENVPAELSAFALFSEKAAKVIPMYLIVMPMICLAAVLLVLVSGLARKKKTTTERTPFQVKID</sequence>
<dbReference type="GO" id="GO:0005737">
    <property type="term" value="C:cytoplasm"/>
    <property type="evidence" value="ECO:0007669"/>
    <property type="project" value="UniProtKB-SubCell"/>
</dbReference>
<evidence type="ECO:0000256" key="5">
    <source>
        <dbReference type="ARBA" id="ARBA00022694"/>
    </source>
</evidence>
<dbReference type="AlphaFoldDB" id="A0A817ZYB8"/>
<comment type="caution">
    <text evidence="10">The sequence shown here is derived from an EMBL/GenBank/DDBJ whole genome shotgun (WGS) entry which is preliminary data.</text>
</comment>
<dbReference type="GO" id="GO:0008033">
    <property type="term" value="P:tRNA processing"/>
    <property type="evidence" value="ECO:0007669"/>
    <property type="project" value="UniProtKB-KW"/>
</dbReference>
<keyword evidence="9" id="KW-0472">Membrane</keyword>
<evidence type="ECO:0000256" key="1">
    <source>
        <dbReference type="ARBA" id="ARBA00004123"/>
    </source>
</evidence>
<dbReference type="FunFam" id="3.30.310.50:FF:000005">
    <property type="entry name" value="L antigen family member 3"/>
    <property type="match status" value="1"/>
</dbReference>
<evidence type="ECO:0000256" key="2">
    <source>
        <dbReference type="ARBA" id="ARBA00004496"/>
    </source>
</evidence>
<evidence type="ECO:0000256" key="8">
    <source>
        <dbReference type="ARBA" id="ARBA00076355"/>
    </source>
</evidence>
<keyword evidence="9" id="KW-0812">Transmembrane</keyword>